<protein>
    <submittedName>
        <fullName evidence="6">OmpA family protein</fullName>
    </submittedName>
</protein>
<evidence type="ECO:0000256" key="1">
    <source>
        <dbReference type="ARBA" id="ARBA00004442"/>
    </source>
</evidence>
<dbReference type="PANTHER" id="PTHR30329">
    <property type="entry name" value="STATOR ELEMENT OF FLAGELLAR MOTOR COMPLEX"/>
    <property type="match status" value="1"/>
</dbReference>
<name>A0A1I1EPS1_9GAMM</name>
<reference evidence="6 7" key="1">
    <citation type="submission" date="2016-10" db="EMBL/GenBank/DDBJ databases">
        <authorList>
            <person name="de Groot N.N."/>
        </authorList>
    </citation>
    <scope>NUCLEOTIDE SEQUENCE [LARGE SCALE GENOMIC DNA]</scope>
    <source>
        <strain evidence="6 7">DSM 6059</strain>
    </source>
</reference>
<evidence type="ECO:0000256" key="4">
    <source>
        <dbReference type="PROSITE-ProRule" id="PRU00473"/>
    </source>
</evidence>
<dbReference type="SUPFAM" id="SSF103088">
    <property type="entry name" value="OmpA-like"/>
    <property type="match status" value="1"/>
</dbReference>
<comment type="subcellular location">
    <subcellularLocation>
        <location evidence="1">Cell outer membrane</location>
    </subcellularLocation>
</comment>
<dbReference type="PANTHER" id="PTHR30329:SF21">
    <property type="entry name" value="LIPOPROTEIN YIAD-RELATED"/>
    <property type="match status" value="1"/>
</dbReference>
<dbReference type="PRINTS" id="PR01021">
    <property type="entry name" value="OMPADOMAIN"/>
</dbReference>
<dbReference type="PROSITE" id="PS51123">
    <property type="entry name" value="OMPA_2"/>
    <property type="match status" value="1"/>
</dbReference>
<feature type="domain" description="OmpA-like" evidence="5">
    <location>
        <begin position="145"/>
        <end position="269"/>
    </location>
</feature>
<dbReference type="CDD" id="cd07185">
    <property type="entry name" value="OmpA_C-like"/>
    <property type="match status" value="1"/>
</dbReference>
<evidence type="ECO:0000313" key="6">
    <source>
        <dbReference type="EMBL" id="SFB89149.1"/>
    </source>
</evidence>
<keyword evidence="2 4" id="KW-0472">Membrane</keyword>
<sequence>MKHINTISLVLLGHMFCGCASWPEEGRGGWAEKFSPDGVEQEDAWYWQNQKHLETEFDHLSIKLQLLQSRGIQKCMPGQLHQANLMLNRVNRELSAQMLEDAQADLLVLYHQLNQLERHFNIIIEKTQCVVDIAAPSKETNKDLMSRIEILLNSDNQFAFNNFQITQKYMMRIAQVSELIKLAGDIKILLVGHADAEGSDNANYELAFKRAEQVKHWLVVYGADKSNLVTLTQGEKQPLTSFVNEGNVTDIKAKNHSDRRVNAYILPSNKTNEVENNEVSLPLSKWTHELSSDESKNN</sequence>
<keyword evidence="7" id="KW-1185">Reference proteome</keyword>
<dbReference type="InterPro" id="IPR006665">
    <property type="entry name" value="OmpA-like"/>
</dbReference>
<dbReference type="InterPro" id="IPR036737">
    <property type="entry name" value="OmpA-like_sf"/>
</dbReference>
<dbReference type="AlphaFoldDB" id="A0A1I1EPS1"/>
<proteinExistence type="predicted"/>
<keyword evidence="3" id="KW-0998">Cell outer membrane</keyword>
<dbReference type="PROSITE" id="PS51257">
    <property type="entry name" value="PROKAR_LIPOPROTEIN"/>
    <property type="match status" value="1"/>
</dbReference>
<dbReference type="RefSeq" id="WP_245763730.1">
    <property type="nucleotide sequence ID" value="NZ_FOLO01000002.1"/>
</dbReference>
<evidence type="ECO:0000256" key="3">
    <source>
        <dbReference type="ARBA" id="ARBA00023237"/>
    </source>
</evidence>
<dbReference type="GO" id="GO:0009279">
    <property type="term" value="C:cell outer membrane"/>
    <property type="evidence" value="ECO:0007669"/>
    <property type="project" value="UniProtKB-SubCell"/>
</dbReference>
<dbReference type="EMBL" id="FOLO01000002">
    <property type="protein sequence ID" value="SFB89149.1"/>
    <property type="molecule type" value="Genomic_DNA"/>
</dbReference>
<accession>A0A1I1EPS1</accession>
<organism evidence="6 7">
    <name type="scientific">Pseudoalteromonas denitrificans DSM 6059</name>
    <dbReference type="NCBI Taxonomy" id="1123010"/>
    <lineage>
        <taxon>Bacteria</taxon>
        <taxon>Pseudomonadati</taxon>
        <taxon>Pseudomonadota</taxon>
        <taxon>Gammaproteobacteria</taxon>
        <taxon>Alteromonadales</taxon>
        <taxon>Pseudoalteromonadaceae</taxon>
        <taxon>Pseudoalteromonas</taxon>
    </lineage>
</organism>
<dbReference type="Pfam" id="PF00691">
    <property type="entry name" value="OmpA"/>
    <property type="match status" value="1"/>
</dbReference>
<evidence type="ECO:0000259" key="5">
    <source>
        <dbReference type="PROSITE" id="PS51123"/>
    </source>
</evidence>
<evidence type="ECO:0000256" key="2">
    <source>
        <dbReference type="ARBA" id="ARBA00023136"/>
    </source>
</evidence>
<gene>
    <name evidence="6" type="ORF">SAMN02745724_00385</name>
</gene>
<dbReference type="InterPro" id="IPR050330">
    <property type="entry name" value="Bact_OuterMem_StrucFunc"/>
</dbReference>
<dbReference type="Gene3D" id="3.30.1330.60">
    <property type="entry name" value="OmpA-like domain"/>
    <property type="match status" value="1"/>
</dbReference>
<evidence type="ECO:0000313" key="7">
    <source>
        <dbReference type="Proteomes" id="UP000198862"/>
    </source>
</evidence>
<dbReference type="Proteomes" id="UP000198862">
    <property type="component" value="Unassembled WGS sequence"/>
</dbReference>
<dbReference type="STRING" id="1123010.SAMN02745724_00385"/>
<dbReference type="InterPro" id="IPR006664">
    <property type="entry name" value="OMP_bac"/>
</dbReference>